<dbReference type="Proteomes" id="UP000887565">
    <property type="component" value="Unplaced"/>
</dbReference>
<dbReference type="AlphaFoldDB" id="A0A915IFM5"/>
<keyword evidence="1" id="KW-1185">Reference proteome</keyword>
<evidence type="ECO:0000313" key="1">
    <source>
        <dbReference type="Proteomes" id="UP000887565"/>
    </source>
</evidence>
<protein>
    <submittedName>
        <fullName evidence="2">Uncharacterized protein</fullName>
    </submittedName>
</protein>
<evidence type="ECO:0000313" key="2">
    <source>
        <dbReference type="WBParaSite" id="nRc.2.0.1.t12608-RA"/>
    </source>
</evidence>
<organism evidence="1 2">
    <name type="scientific">Romanomermis culicivorax</name>
    <name type="common">Nematode worm</name>
    <dbReference type="NCBI Taxonomy" id="13658"/>
    <lineage>
        <taxon>Eukaryota</taxon>
        <taxon>Metazoa</taxon>
        <taxon>Ecdysozoa</taxon>
        <taxon>Nematoda</taxon>
        <taxon>Enoplea</taxon>
        <taxon>Dorylaimia</taxon>
        <taxon>Mermithida</taxon>
        <taxon>Mermithoidea</taxon>
        <taxon>Mermithidae</taxon>
        <taxon>Romanomermis</taxon>
    </lineage>
</organism>
<dbReference type="WBParaSite" id="nRc.2.0.1.t12608-RA">
    <property type="protein sequence ID" value="nRc.2.0.1.t12608-RA"/>
    <property type="gene ID" value="nRc.2.0.1.g12608"/>
</dbReference>
<sequence>MVIRENPQSVRFLLTDEKVFVLITVIGLLSLRVEHHFVAPLRLSYQNKLAIAHGSIMDGYECWNCMKLGARYAAARIFQEGRVLELFIVGGWAWVSKKEKEVP</sequence>
<accession>A0A915IFM5</accession>
<name>A0A915IFM5_ROMCU</name>
<reference evidence="2" key="1">
    <citation type="submission" date="2022-11" db="UniProtKB">
        <authorList>
            <consortium name="WormBaseParasite"/>
        </authorList>
    </citation>
    <scope>IDENTIFICATION</scope>
</reference>
<proteinExistence type="predicted"/>